<evidence type="ECO:0000313" key="2">
    <source>
        <dbReference type="EMBL" id="OCT57134.1"/>
    </source>
</evidence>
<name>A0A974BRZ8_XENLA</name>
<feature type="signal peptide" evidence="1">
    <location>
        <begin position="1"/>
        <end position="26"/>
    </location>
</feature>
<dbReference type="EMBL" id="KV467232">
    <property type="protein sequence ID" value="OCT57134.1"/>
    <property type="molecule type" value="Genomic_DNA"/>
</dbReference>
<protein>
    <recommendedName>
        <fullName evidence="3">Secreted protein</fullName>
    </recommendedName>
</protein>
<proteinExistence type="predicted"/>
<organism evidence="2">
    <name type="scientific">Xenopus laevis</name>
    <name type="common">African clawed frog</name>
    <dbReference type="NCBI Taxonomy" id="8355"/>
    <lineage>
        <taxon>Eukaryota</taxon>
        <taxon>Metazoa</taxon>
        <taxon>Chordata</taxon>
        <taxon>Craniata</taxon>
        <taxon>Vertebrata</taxon>
        <taxon>Euteleostomi</taxon>
        <taxon>Amphibia</taxon>
        <taxon>Batrachia</taxon>
        <taxon>Anura</taxon>
        <taxon>Pipoidea</taxon>
        <taxon>Pipidae</taxon>
        <taxon>Xenopodinae</taxon>
        <taxon>Xenopus</taxon>
        <taxon>Xenopus</taxon>
    </lineage>
</organism>
<feature type="chain" id="PRO_5036872456" description="Secreted protein" evidence="1">
    <location>
        <begin position="27"/>
        <end position="81"/>
    </location>
</feature>
<evidence type="ECO:0000256" key="1">
    <source>
        <dbReference type="SAM" id="SignalP"/>
    </source>
</evidence>
<dbReference type="Proteomes" id="UP000694892">
    <property type="component" value="Unassembled WGS sequence"/>
</dbReference>
<accession>A0A974BRZ8</accession>
<reference evidence="2" key="1">
    <citation type="submission" date="2016-05" db="EMBL/GenBank/DDBJ databases">
        <title>WGS assembly of Xenopus laevis.</title>
        <authorList>
            <person name="Session A."/>
            <person name="Uno Y."/>
            <person name="Kwon T."/>
            <person name="Chapman J."/>
            <person name="Toyoda A."/>
            <person name="Takahashi S."/>
            <person name="Fukui A."/>
            <person name="Hikosaka A."/>
            <person name="Putnam N."/>
            <person name="Stites J."/>
            <person name="Van Heeringen S."/>
            <person name="Quigley I."/>
            <person name="Heinz S."/>
            <person name="Hellsten U."/>
            <person name="Lyons J."/>
            <person name="Suzuki A."/>
            <person name="Kondo M."/>
            <person name="Ogino H."/>
            <person name="Ochi H."/>
            <person name="Bogdanovic O."/>
            <person name="Lister R."/>
            <person name="Georgiou G."/>
            <person name="Paranjpe S."/>
            <person name="Van Kruijsbergen I."/>
            <person name="Mozaffari S."/>
            <person name="Shu S."/>
            <person name="Schmutz J."/>
            <person name="Jenkins J."/>
            <person name="Grimwood J."/>
            <person name="Carlson J."/>
            <person name="Mitros T."/>
            <person name="Simakov O."/>
            <person name="Heald R."/>
            <person name="Miller K."/>
            <person name="Haudenschild C."/>
            <person name="Kuroki Y."/>
            <person name="Tanaka T."/>
            <person name="Michiue T."/>
            <person name="Watanabe M."/>
            <person name="Kinoshita T."/>
            <person name="Ohta Y."/>
            <person name="Mawaribuchi S."/>
            <person name="Suzuki Y."/>
            <person name="Haramoto Y."/>
            <person name="Yamamoto T."/>
            <person name="Takagi C."/>
            <person name="Kitzman J."/>
            <person name="Shendure J."/>
            <person name="Nakayama T."/>
            <person name="Izutsu Y."/>
            <person name="Robert J."/>
            <person name="Dichmann D."/>
            <person name="Flajnik M."/>
            <person name="Houston D."/>
            <person name="Marcotte E."/>
            <person name="Wallingford J."/>
            <person name="Ito Y."/>
            <person name="Asashima M."/>
            <person name="Ueno N."/>
            <person name="Matsuda Y."/>
            <person name="Jan Veenstra G."/>
            <person name="Fujiyama A."/>
            <person name="Harland R."/>
            <person name="Taira M."/>
            <person name="Rokhsar D.S."/>
        </authorList>
    </citation>
    <scope>NUCLEOTIDE SEQUENCE</scope>
    <source>
        <strain evidence="2">J</strain>
        <tissue evidence="2">Blood</tissue>
    </source>
</reference>
<evidence type="ECO:0008006" key="3">
    <source>
        <dbReference type="Google" id="ProtNLM"/>
    </source>
</evidence>
<keyword evidence="1" id="KW-0732">Signal</keyword>
<gene>
    <name evidence="2" type="ORF">XELAEV_18003962mg</name>
</gene>
<sequence>MRVSSSMSRLFWINLTISGIPPLSRADCSSEISLSPITSYPCWTSERGLYTKRRKKNMGTLEQRRKPSSIYLMKVSRKKRK</sequence>
<dbReference type="AlphaFoldDB" id="A0A974BRZ8"/>